<evidence type="ECO:0000313" key="8">
    <source>
        <dbReference type="Proteomes" id="UP000339249"/>
    </source>
</evidence>
<dbReference type="InterPro" id="IPR029767">
    <property type="entry name" value="WecB-like"/>
</dbReference>
<evidence type="ECO:0000256" key="5">
    <source>
        <dbReference type="RuleBase" id="RU003513"/>
    </source>
</evidence>
<proteinExistence type="inferred from homology"/>
<feature type="domain" description="UDP-N-acetylglucosamine 2-epimerase" evidence="6">
    <location>
        <begin position="1"/>
        <end position="104"/>
    </location>
</feature>
<evidence type="ECO:0000256" key="1">
    <source>
        <dbReference type="ARBA" id="ARBA00023235"/>
    </source>
</evidence>
<evidence type="ECO:0000313" key="7">
    <source>
        <dbReference type="EMBL" id="VTN13018.1"/>
    </source>
</evidence>
<dbReference type="AlphaFoldDB" id="A0A4U9D9Z7"/>
<gene>
    <name evidence="7" type="primary">wecB_2</name>
    <name evidence="7" type="ORF">NCTC9185_05023</name>
</gene>
<accession>A0A4U9D9Z7</accession>
<dbReference type="InterPro" id="IPR003331">
    <property type="entry name" value="UDP_GlcNAc_Epimerase_2_dom"/>
</dbReference>
<keyword evidence="1 5" id="KW-0413">Isomerase</keyword>
<sequence length="110" mass="12046">MIEPQDYLPFVWLMDRAWLILTDSGGIQEEAPSLGKPVLVMREMTERPEAVAAGTVTLVGTDSQRIVAEVTNLLNNDAAYQAMSRAHNPYGDGQACSRIVTALKNNQVTL</sequence>
<comment type="similarity">
    <text evidence="3 5">Belongs to the UDP-N-acetylglucosamine 2-epimerase family.</text>
</comment>
<dbReference type="Pfam" id="PF02350">
    <property type="entry name" value="Epimerase_2"/>
    <property type="match status" value="1"/>
</dbReference>
<evidence type="ECO:0000256" key="2">
    <source>
        <dbReference type="ARBA" id="ARBA00036080"/>
    </source>
</evidence>
<dbReference type="Proteomes" id="UP000339249">
    <property type="component" value="Unassembled WGS sequence"/>
</dbReference>
<dbReference type="PANTHER" id="PTHR43174:SF2">
    <property type="entry name" value="UDP-N-ACETYLGLUCOSAMINE 2-EPIMERASE"/>
    <property type="match status" value="1"/>
</dbReference>
<organism evidence="7 8">
    <name type="scientific">Raoultella terrigena</name>
    <name type="common">Klebsiella terrigena</name>
    <dbReference type="NCBI Taxonomy" id="577"/>
    <lineage>
        <taxon>Bacteria</taxon>
        <taxon>Pseudomonadati</taxon>
        <taxon>Pseudomonadota</taxon>
        <taxon>Gammaproteobacteria</taxon>
        <taxon>Enterobacterales</taxon>
        <taxon>Enterobacteriaceae</taxon>
        <taxon>Klebsiella/Raoultella group</taxon>
        <taxon>Raoultella</taxon>
    </lineage>
</organism>
<evidence type="ECO:0000256" key="3">
    <source>
        <dbReference type="ARBA" id="ARBA00038209"/>
    </source>
</evidence>
<name>A0A4U9D9Z7_RAOTE</name>
<evidence type="ECO:0000259" key="6">
    <source>
        <dbReference type="Pfam" id="PF02350"/>
    </source>
</evidence>
<dbReference type="EMBL" id="CABDVU010000001">
    <property type="protein sequence ID" value="VTN13018.1"/>
    <property type="molecule type" value="Genomic_DNA"/>
</dbReference>
<comment type="catalytic activity">
    <reaction evidence="2">
        <text>UDP-N-acetyl-alpha-D-glucosamine = UDP-N-acetyl-alpha-D-mannosamine</text>
        <dbReference type="Rhea" id="RHEA:17213"/>
        <dbReference type="ChEBI" id="CHEBI:57705"/>
        <dbReference type="ChEBI" id="CHEBI:68623"/>
        <dbReference type="EC" id="5.1.3.14"/>
    </reaction>
</comment>
<reference evidence="7 8" key="1">
    <citation type="submission" date="2019-04" db="EMBL/GenBank/DDBJ databases">
        <authorList>
            <consortium name="Pathogen Informatics"/>
        </authorList>
    </citation>
    <scope>NUCLEOTIDE SEQUENCE [LARGE SCALE GENOMIC DNA]</scope>
    <source>
        <strain evidence="7 8">NCTC9185</strain>
    </source>
</reference>
<dbReference type="GO" id="GO:0008761">
    <property type="term" value="F:UDP-N-acetylglucosamine 2-epimerase activity"/>
    <property type="evidence" value="ECO:0007669"/>
    <property type="project" value="UniProtKB-EC"/>
</dbReference>
<protein>
    <recommendedName>
        <fullName evidence="4">UDP-N-acetylglucosamine 2-epimerase (non-hydrolyzing)</fullName>
        <ecNumber evidence="4">5.1.3.14</ecNumber>
    </recommendedName>
</protein>
<dbReference type="SUPFAM" id="SSF53756">
    <property type="entry name" value="UDP-Glycosyltransferase/glycogen phosphorylase"/>
    <property type="match status" value="1"/>
</dbReference>
<dbReference type="Gene3D" id="3.40.50.2000">
    <property type="entry name" value="Glycogen Phosphorylase B"/>
    <property type="match status" value="1"/>
</dbReference>
<dbReference type="PANTHER" id="PTHR43174">
    <property type="entry name" value="UDP-N-ACETYLGLUCOSAMINE 2-EPIMERASE"/>
    <property type="match status" value="1"/>
</dbReference>
<dbReference type="EC" id="5.1.3.14" evidence="4"/>
<evidence type="ECO:0000256" key="4">
    <source>
        <dbReference type="ARBA" id="ARBA00038858"/>
    </source>
</evidence>